<feature type="compositionally biased region" description="Low complexity" evidence="1">
    <location>
        <begin position="183"/>
        <end position="194"/>
    </location>
</feature>
<accession>A0AA88XQ62</accession>
<sequence>QLLKPNDPGYDSFWVDFNIGSERITLFCQQSFDSQESIDDEWETLSLWKTDVKMYEILLTDELQVINITLIKPVAELYPSQQNVNGNVLQIQFFKGMNIEEALELTFEKERIQQKSKPRKVSAPKSPIYMRNQPPKEFENRTEMPPVVRETEDVADIIPGSQTQSQTSGNSHRKVSVPKIPMSSFLGKSSTKSSEQTKYVSTPRSDRYSEDSSVQSSMHPRKVSEPAMNYMQRRDVIQESVASYGEEDDNVQSRTSNEKEGNAKALSQNSQADVDSVPDSNPVTENQMELGLESLPDQKSSAEQSLSSSQGALEETNSSGSKKRGRLKKNQTKIKPGRIKNMREKKPKVITKKESKKKQASQIADIKSINLDAALCVPPDSLGKEEKEIMTEDESKSSTDGTAKNIKMGGKENSVLCNTQKLDKLEPSLNEKASKKAKVGKKKKGGTSDEIKSMPSISEKELSKDKIIEQTEKECDPVPLEDQVVQKKKGHQSDKNKSKPSSNNKKQSKEEVVVQRDKECDAVLSCSEIVPSEDNVERKRKGHQLDESKSMPSCGDKKGSKDKVVRKEKDSDPISSSNKTVISEEEVEQMKKVKKVDENKNRPSSSGKKQLKDRGVKDRGKGCYVDEEKNIPSSTEATPSLKEVQNKKENQSDENKNMPFSRKTASSKDKVTLQKKHEDFSKEDGKTLAKAERKFEKLISNKETTRQTRSKRNKMDEELMCIINNFSASDEQEDIDKGSDYISSDAHLRKEELDLDKNFPEQSLENPDEFCKQDTSTKGKSQSKKQRKTKRGLAERNPEIQGDVVNSSKSNKAMFGKSVNVPCKRETSDKTQVHDRLDNDEDKTLSDWDNSQNSAETAPHEKMEIDDIHHRRGAIISKNMEKMASENPESSTNDDDHLDDDIVVVQKSPTESDTEESISSITQKLKPSTRAKAVKKLTSKKVRENKRDSRKKEIEKRKKEQNHTKDNLLNDDNEEDETEVTGKNADFEEDKIDKNQNYETNNHVEATDSVEKGHCSDSFDENNSQNSIQSDYHAEEEPVCNVMKEKKERGVRKPQQKKVASKEIQKPVQKSILEDNKQTESPVEKKFGKIFKTKQWSKQNKMKNFGFGSQDHIDSSGDSCASVKDDIEKSKFSQSMRKSVLFYMSYSASKQQEDFPTPKGAAGLDPYDFDAECRKKAEKKKRDYSQKFYSKSYCMKSKEAEVSKPKKRGPTNTKAQSKKKFHAKSPSLTFEVQKPAKSKLNQIKCARKSEITCSKENTPDSVRRKMKELNVIDMDERLVTDEDVNLVSKIKLDSRKRRKSGMNISFREKPIESEDDNNEVNQQNDWGNHDSPIRGFDGAKGLGIEANDQRHELASLKKNLQCVFMS</sequence>
<feature type="compositionally biased region" description="Acidic residues" evidence="1">
    <location>
        <begin position="969"/>
        <end position="979"/>
    </location>
</feature>
<proteinExistence type="predicted"/>
<feature type="compositionally biased region" description="Basic residues" evidence="1">
    <location>
        <begin position="781"/>
        <end position="791"/>
    </location>
</feature>
<feature type="compositionally biased region" description="Basic and acidic residues" evidence="1">
    <location>
        <begin position="666"/>
        <end position="689"/>
    </location>
</feature>
<feature type="compositionally biased region" description="Basic and acidic residues" evidence="1">
    <location>
        <begin position="446"/>
        <end position="476"/>
    </location>
</feature>
<feature type="compositionally biased region" description="Basic residues" evidence="1">
    <location>
        <begin position="435"/>
        <end position="445"/>
    </location>
</feature>
<feature type="compositionally biased region" description="Basic residues" evidence="1">
    <location>
        <begin position="321"/>
        <end position="359"/>
    </location>
</feature>
<feature type="compositionally biased region" description="Low complexity" evidence="1">
    <location>
        <begin position="160"/>
        <end position="169"/>
    </location>
</feature>
<feature type="compositionally biased region" description="Low complexity" evidence="1">
    <location>
        <begin position="301"/>
        <end position="320"/>
    </location>
</feature>
<keyword evidence="4" id="KW-1185">Reference proteome</keyword>
<feature type="region of interest" description="Disordered" evidence="1">
    <location>
        <begin position="158"/>
        <end position="363"/>
    </location>
</feature>
<dbReference type="EMBL" id="VSWD01000010">
    <property type="protein sequence ID" value="KAK3089733.1"/>
    <property type="molecule type" value="Genomic_DNA"/>
</dbReference>
<feature type="non-terminal residue" evidence="3">
    <location>
        <position position="1"/>
    </location>
</feature>
<evidence type="ECO:0000259" key="2">
    <source>
        <dbReference type="Pfam" id="PF18584"/>
    </source>
</evidence>
<feature type="compositionally biased region" description="Basic residues" evidence="1">
    <location>
        <begin position="927"/>
        <end position="940"/>
    </location>
</feature>
<organism evidence="3 4">
    <name type="scientific">Pinctada imbricata</name>
    <name type="common">Atlantic pearl-oyster</name>
    <name type="synonym">Pinctada martensii</name>
    <dbReference type="NCBI Taxonomy" id="66713"/>
    <lineage>
        <taxon>Eukaryota</taxon>
        <taxon>Metazoa</taxon>
        <taxon>Spiralia</taxon>
        <taxon>Lophotrochozoa</taxon>
        <taxon>Mollusca</taxon>
        <taxon>Bivalvia</taxon>
        <taxon>Autobranchia</taxon>
        <taxon>Pteriomorphia</taxon>
        <taxon>Pterioida</taxon>
        <taxon>Pterioidea</taxon>
        <taxon>Pteriidae</taxon>
        <taxon>Pinctada</taxon>
    </lineage>
</organism>
<evidence type="ECO:0000313" key="3">
    <source>
        <dbReference type="EMBL" id="KAK3089733.1"/>
    </source>
</evidence>
<dbReference type="InterPro" id="IPR040560">
    <property type="entry name" value="SYCP2_SLD"/>
</dbReference>
<feature type="compositionally biased region" description="Basic and acidic residues" evidence="1">
    <location>
        <begin position="507"/>
        <end position="521"/>
    </location>
</feature>
<feature type="compositionally biased region" description="Polar residues" evidence="1">
    <location>
        <begin position="1021"/>
        <end position="1030"/>
    </location>
</feature>
<gene>
    <name evidence="3" type="ORF">FSP39_006023</name>
</gene>
<feature type="compositionally biased region" description="Basic and acidic residues" evidence="1">
    <location>
        <begin position="588"/>
        <end position="601"/>
    </location>
</feature>
<feature type="compositionally biased region" description="Basic and acidic residues" evidence="1">
    <location>
        <begin position="858"/>
        <end position="869"/>
    </location>
</feature>
<feature type="compositionally biased region" description="Basic and acidic residues" evidence="1">
    <location>
        <begin position="543"/>
        <end position="572"/>
    </location>
</feature>
<evidence type="ECO:0000256" key="1">
    <source>
        <dbReference type="SAM" id="MobiDB-lite"/>
    </source>
</evidence>
<name>A0AA88XQ62_PINIB</name>
<feature type="compositionally biased region" description="Basic and acidic residues" evidence="1">
    <location>
        <begin position="644"/>
        <end position="656"/>
    </location>
</feature>
<feature type="compositionally biased region" description="Polar residues" evidence="1">
    <location>
        <begin position="265"/>
        <end position="287"/>
    </location>
</feature>
<comment type="caution">
    <text evidence="3">The sequence shown here is derived from an EMBL/GenBank/DDBJ whole genome shotgun (WGS) entry which is preliminary data.</text>
</comment>
<reference evidence="3" key="1">
    <citation type="submission" date="2019-08" db="EMBL/GenBank/DDBJ databases">
        <title>The improved chromosome-level genome for the pearl oyster Pinctada fucata martensii using PacBio sequencing and Hi-C.</title>
        <authorList>
            <person name="Zheng Z."/>
        </authorList>
    </citation>
    <scope>NUCLEOTIDE SEQUENCE</scope>
    <source>
        <strain evidence="3">ZZ-2019</strain>
        <tissue evidence="3">Adductor muscle</tissue>
    </source>
</reference>
<feature type="domain" description="Synaptonemal complex protein 2 Spt16M-like" evidence="2">
    <location>
        <begin position="1"/>
        <end position="104"/>
    </location>
</feature>
<feature type="compositionally biased region" description="Basic and acidic residues" evidence="1">
    <location>
        <begin position="1005"/>
        <end position="1017"/>
    </location>
</feature>
<feature type="compositionally biased region" description="Basic and acidic residues" evidence="1">
    <location>
        <begin position="823"/>
        <end position="846"/>
    </location>
</feature>
<protein>
    <recommendedName>
        <fullName evidence="2">Synaptonemal complex protein 2 Spt16M-like domain-containing protein</fullName>
    </recommendedName>
</protein>
<feature type="compositionally biased region" description="Basic and acidic residues" evidence="1">
    <location>
        <begin position="610"/>
        <end position="630"/>
    </location>
</feature>
<feature type="region of interest" description="Disordered" evidence="1">
    <location>
        <begin position="377"/>
        <end position="689"/>
    </location>
</feature>
<feature type="compositionally biased region" description="Polar residues" evidence="1">
    <location>
        <begin position="847"/>
        <end position="856"/>
    </location>
</feature>
<feature type="region of interest" description="Disordered" evidence="1">
    <location>
        <begin position="114"/>
        <end position="146"/>
    </location>
</feature>
<dbReference type="Proteomes" id="UP001186944">
    <property type="component" value="Unassembled WGS sequence"/>
</dbReference>
<dbReference type="Pfam" id="PF18584">
    <property type="entry name" value="SYCP2_SLD"/>
    <property type="match status" value="1"/>
</dbReference>
<feature type="compositionally biased region" description="Basic and acidic residues" evidence="1">
    <location>
        <begin position="382"/>
        <end position="397"/>
    </location>
</feature>
<feature type="region of interest" description="Disordered" evidence="1">
    <location>
        <begin position="753"/>
        <end position="1080"/>
    </location>
</feature>
<evidence type="ECO:0000313" key="4">
    <source>
        <dbReference type="Proteomes" id="UP001186944"/>
    </source>
</evidence>
<feature type="region of interest" description="Disordered" evidence="1">
    <location>
        <begin position="1297"/>
        <end position="1334"/>
    </location>
</feature>
<feature type="compositionally biased region" description="Basic and acidic residues" evidence="1">
    <location>
        <begin position="941"/>
        <end position="968"/>
    </location>
</feature>
<feature type="region of interest" description="Disordered" evidence="1">
    <location>
        <begin position="1197"/>
        <end position="1226"/>
    </location>
</feature>
<feature type="compositionally biased region" description="Acidic residues" evidence="1">
    <location>
        <begin position="892"/>
        <end position="902"/>
    </location>
</feature>